<dbReference type="RefSeq" id="XP_064766334.1">
    <property type="nucleotide sequence ID" value="XM_064913421.1"/>
</dbReference>
<evidence type="ECO:0000313" key="2">
    <source>
        <dbReference type="EMBL" id="KAK7203301.1"/>
    </source>
</evidence>
<dbReference type="InterPro" id="IPR013943">
    <property type="entry name" value="Pet127"/>
</dbReference>
<gene>
    <name evidence="2" type="ORF">BZA70DRAFT_283374</name>
</gene>
<dbReference type="PANTHER" id="PTHR31014">
    <property type="entry name" value="MITOCHONDRIAL TRANSLATION SYSTEM COMPONENT PET127-RELATED"/>
    <property type="match status" value="1"/>
</dbReference>
<feature type="region of interest" description="Disordered" evidence="1">
    <location>
        <begin position="1"/>
        <end position="70"/>
    </location>
</feature>
<comment type="caution">
    <text evidence="2">The sequence shown here is derived from an EMBL/GenBank/DDBJ whole genome shotgun (WGS) entry which is preliminary data.</text>
</comment>
<dbReference type="EMBL" id="JBBJBU010000012">
    <property type="protein sequence ID" value="KAK7203301.1"/>
    <property type="molecule type" value="Genomic_DNA"/>
</dbReference>
<feature type="compositionally biased region" description="Basic and acidic residues" evidence="1">
    <location>
        <begin position="109"/>
        <end position="125"/>
    </location>
</feature>
<evidence type="ECO:0000256" key="1">
    <source>
        <dbReference type="SAM" id="MobiDB-lite"/>
    </source>
</evidence>
<dbReference type="PANTHER" id="PTHR31014:SF0">
    <property type="entry name" value="MITOCHONDRIAL TRANSLATION SYSTEM COMPONENT PET127-RELATED"/>
    <property type="match status" value="1"/>
</dbReference>
<proteinExistence type="predicted"/>
<dbReference type="Proteomes" id="UP001498771">
    <property type="component" value="Unassembled WGS sequence"/>
</dbReference>
<name>A0ABR1F0C8_9ASCO</name>
<sequence>MVDTVFAQKDGKRRYSAPKSEEALWKAHVPRVFAKETGDSTYEPEQQARPARRNKTVEESTPRAGNRPVGNVLAQEKGKVGFSAATSDEPFQEVHEPRVFAETVGYSTYERERQARSARRNESMHSRSRPPRSSLPRWPTPRERQPISLQDDSGAHALRIYDDISDRGEIDTGELGAEYSKLGEDAILEAAVVVQASPAKEMKIVPAPGDDVTVPPTLAHGLDRVLFSPGVHMLQDPRTGVYNFPADLKNIMSVHDFDFDALPQYQPPSGDSVLEKVAVKYKRRYYGSTSNMTVILSQFHFFLSRARPLHVPQLSKAFQVQPEFTKGSLSAASFFLRYKPKTGTYALDVDKSEDEDMILMWLGRSMEKQLVTNSTEYSLFHRENSHQLTPEMRADRETYHYTAFGEFMMRSQQDAMDARLPGEGTFDLKTRAVEAVRYDIDYINERATCDYQLRTLKGERESFEREYYDMARSAFLKYLLQVRMGRMDGIMVAYHNVKRLFGFQYIPREEMDAIIHGPSYRNIALPEFQVSIEMMGDLFGRATEKFPETSLHCLMHYEERDQELHVFVTPMSEEEIAKTQKREESRMFNVKKKAQKIAEAILNSDETGAKARKTTEGKKCAEDQFNSTLDDDINYTIPELKDKRGNQVFVHYRIEINHIINGERLPPYTPPVIKDDDDWKIEYLISEIPEHGDRESVIEFSRAMQTRKLGRAGSHSSMLRSLGEAGARYQDLLDARDHEKNFETYAPERGEVLYQERIEKMREEMRKRMESGEEPTLEQLKGYKEVNGFWEKPSPKEKPWSKE</sequence>
<evidence type="ECO:0000313" key="3">
    <source>
        <dbReference type="Proteomes" id="UP001498771"/>
    </source>
</evidence>
<accession>A0ABR1F0C8</accession>
<feature type="region of interest" description="Disordered" evidence="1">
    <location>
        <begin position="105"/>
        <end position="149"/>
    </location>
</feature>
<dbReference type="GeneID" id="90038933"/>
<dbReference type="Pfam" id="PF08634">
    <property type="entry name" value="Pet127"/>
    <property type="match status" value="1"/>
</dbReference>
<keyword evidence="3" id="KW-1185">Reference proteome</keyword>
<organism evidence="2 3">
    <name type="scientific">Myxozyma melibiosi</name>
    <dbReference type="NCBI Taxonomy" id="54550"/>
    <lineage>
        <taxon>Eukaryota</taxon>
        <taxon>Fungi</taxon>
        <taxon>Dikarya</taxon>
        <taxon>Ascomycota</taxon>
        <taxon>Saccharomycotina</taxon>
        <taxon>Lipomycetes</taxon>
        <taxon>Lipomycetales</taxon>
        <taxon>Lipomycetaceae</taxon>
        <taxon>Myxozyma</taxon>
    </lineage>
</organism>
<reference evidence="2 3" key="1">
    <citation type="submission" date="2024-03" db="EMBL/GenBank/DDBJ databases">
        <title>Genome-scale model development and genomic sequencing of the oleaginous clade Lipomyces.</title>
        <authorList>
            <consortium name="Lawrence Berkeley National Laboratory"/>
            <person name="Czajka J.J."/>
            <person name="Han Y."/>
            <person name="Kim J."/>
            <person name="Mondo S.J."/>
            <person name="Hofstad B.A."/>
            <person name="Robles A."/>
            <person name="Haridas S."/>
            <person name="Riley R."/>
            <person name="LaButti K."/>
            <person name="Pangilinan J."/>
            <person name="Andreopoulos W."/>
            <person name="Lipzen A."/>
            <person name="Yan J."/>
            <person name="Wang M."/>
            <person name="Ng V."/>
            <person name="Grigoriev I.V."/>
            <person name="Spatafora J.W."/>
            <person name="Magnuson J.K."/>
            <person name="Baker S.E."/>
            <person name="Pomraning K.R."/>
        </authorList>
    </citation>
    <scope>NUCLEOTIDE SEQUENCE [LARGE SCALE GENOMIC DNA]</scope>
    <source>
        <strain evidence="2 3">Phaff 52-87</strain>
    </source>
</reference>
<protein>
    <submittedName>
        <fullName evidence="2">Mitochondrial protein Pet127-domain-containing protein</fullName>
    </submittedName>
</protein>